<keyword evidence="1" id="KW-0067">ATP-binding</keyword>
<sequence>MTKKKEISVLRVSHLRGPNIWTYRPVIEAWLDIGELEEFPSNLLPGLYERLTASLPGLIEHRCGVGERGGFLERLREGTWSGHILEHVVLELQNLAGMRTGFGKTRSTGQHGVYKMAFRTRQEQVGLAALDAGRALLMAAINDTAFDLDAAVATLKDVVDRHCLGPSTAHIVEAATERKIPFIRLTDGNLVQLGHGAAQRRIWTAETDRTSAIAESIASDKDLTKTLLQSCGVPVPEGSLVRSAAAAWEEAQDIGLPVVLKPYDGNHGRGVSLNLMTQADVEKAYHLAARKGDSASVIVERFIPGDEHRLLVVGTRMVAAARGESLWVTGDGVGDIVALVNSQINTDPRRGEGEDAPLNPVKPDVSAEIILELERQGMTAHSVPLAGQKVLIQPNGNVAIDVTDLVHPSIAHAAALAARIVGLDIAGIDLVAEDITRPLDEQRGAIIEVNASPGLLAHLKPGQGAARPVGTAIIEHLFADGESGRIPIIGVTGTRGTSLIARLIGCLVNLTGKHTGVVSGQGLFLDQRQVSSENAMTFDAGQRLLINRTVEAAVFESNARMILSEGLAYDKCTVGVVTDMEGQEALAEYHIIDADGMANVIRSQVDVILPDGAAVLNGADARVAELAGLCDGSVIFYAVDPELPVIVAHRAAGQRAVFMRGQDVVLGDGAAETVLLRMSTLKPGTAQYPETVLAAVAAAWALDVPVALIGAGLRTFDTAAGNASKPTKAKL</sequence>
<proteinExistence type="predicted"/>
<keyword evidence="3" id="KW-0436">Ligase</keyword>
<keyword evidence="4" id="KW-1185">Reference proteome</keyword>
<dbReference type="EC" id="6.3.2.30" evidence="3"/>
<accession>A0ABX0NNY0</accession>
<protein>
    <submittedName>
        <fullName evidence="3">Cyanophycin synthetase</fullName>
        <ecNumber evidence="3">6.3.2.29</ecNumber>
        <ecNumber evidence="3">6.3.2.30</ecNumber>
    </submittedName>
</protein>
<name>A0ABX0NNY0_9BURK</name>
<reference evidence="3 4" key="1">
    <citation type="submission" date="2019-10" db="EMBL/GenBank/DDBJ databases">
        <title>Taxonomy of Antarctic Massilia spp.: description of Massilia rubra sp. nov., Massilia aquatica sp. nov., Massilia mucilaginosa sp. nov., Massilia frigida sp. nov. isolated from streams, lakes and regoliths.</title>
        <authorList>
            <person name="Holochova P."/>
            <person name="Sedlacek I."/>
            <person name="Kralova S."/>
            <person name="Maslanova I."/>
            <person name="Busse H.-J."/>
            <person name="Stankova E."/>
            <person name="Vrbovska V."/>
            <person name="Kovarovic V."/>
            <person name="Bartak M."/>
            <person name="Svec P."/>
            <person name="Pantucek R."/>
        </authorList>
    </citation>
    <scope>NUCLEOTIDE SEQUENCE [LARGE SCALE GENOMIC DNA]</scope>
    <source>
        <strain evidence="3 4">CCM 8733</strain>
    </source>
</reference>
<comment type="caution">
    <text evidence="3">The sequence shown here is derived from an EMBL/GenBank/DDBJ whole genome shotgun (WGS) entry which is preliminary data.</text>
</comment>
<evidence type="ECO:0000313" key="4">
    <source>
        <dbReference type="Proteomes" id="UP000609726"/>
    </source>
</evidence>
<dbReference type="SUPFAM" id="SSF56059">
    <property type="entry name" value="Glutathione synthetase ATP-binding domain-like"/>
    <property type="match status" value="1"/>
</dbReference>
<keyword evidence="1" id="KW-0547">Nucleotide-binding</keyword>
<dbReference type="EC" id="6.3.2.29" evidence="3"/>
<dbReference type="Gene3D" id="3.40.1190.10">
    <property type="entry name" value="Mur-like, catalytic domain"/>
    <property type="match status" value="1"/>
</dbReference>
<dbReference type="Gene3D" id="3.30.470.20">
    <property type="entry name" value="ATP-grasp fold, B domain"/>
    <property type="match status" value="2"/>
</dbReference>
<dbReference type="InterPro" id="IPR011761">
    <property type="entry name" value="ATP-grasp"/>
</dbReference>
<feature type="domain" description="ATP-grasp" evidence="2">
    <location>
        <begin position="225"/>
        <end position="482"/>
    </location>
</feature>
<dbReference type="EMBL" id="WHJH01000004">
    <property type="protein sequence ID" value="NHZ88495.1"/>
    <property type="molecule type" value="Genomic_DNA"/>
</dbReference>
<dbReference type="InterPro" id="IPR011810">
    <property type="entry name" value="Cya_phycin_syn"/>
</dbReference>
<dbReference type="Proteomes" id="UP000609726">
    <property type="component" value="Unassembled WGS sequence"/>
</dbReference>
<gene>
    <name evidence="3" type="primary">cphA</name>
    <name evidence="3" type="ORF">F2P45_05570</name>
</gene>
<dbReference type="PROSITE" id="PS50975">
    <property type="entry name" value="ATP_GRASP"/>
    <property type="match status" value="1"/>
</dbReference>
<evidence type="ECO:0000259" key="2">
    <source>
        <dbReference type="PROSITE" id="PS50975"/>
    </source>
</evidence>
<dbReference type="GO" id="GO:0071161">
    <property type="term" value="F:cyanophycin synthetase activity (L-arginine-adding)"/>
    <property type="evidence" value="ECO:0007669"/>
    <property type="project" value="UniProtKB-EC"/>
</dbReference>
<dbReference type="NCBIfam" id="TIGR02068">
    <property type="entry name" value="cya_phycin_syn"/>
    <property type="match status" value="1"/>
</dbReference>
<dbReference type="NCBIfam" id="NF010623">
    <property type="entry name" value="PRK14016.1"/>
    <property type="match status" value="1"/>
</dbReference>
<organism evidence="3 4">
    <name type="scientific">Massilia mucilaginosa</name>
    <dbReference type="NCBI Taxonomy" id="2609282"/>
    <lineage>
        <taxon>Bacteria</taxon>
        <taxon>Pseudomonadati</taxon>
        <taxon>Pseudomonadota</taxon>
        <taxon>Betaproteobacteria</taxon>
        <taxon>Burkholderiales</taxon>
        <taxon>Oxalobacteraceae</taxon>
        <taxon>Telluria group</taxon>
        <taxon>Massilia</taxon>
    </lineage>
</organism>
<dbReference type="Pfam" id="PF13549">
    <property type="entry name" value="ATP-grasp_5"/>
    <property type="match status" value="1"/>
</dbReference>
<dbReference type="InterPro" id="IPR044019">
    <property type="entry name" value="Cyanophycin_syn_N"/>
</dbReference>
<dbReference type="GO" id="GO:0071160">
    <property type="term" value="F:cyanophycin synthetase activity (L-aspartate-adding)"/>
    <property type="evidence" value="ECO:0007669"/>
    <property type="project" value="UniProtKB-EC"/>
</dbReference>
<evidence type="ECO:0000313" key="3">
    <source>
        <dbReference type="EMBL" id="NHZ88495.1"/>
    </source>
</evidence>
<dbReference type="PANTHER" id="PTHR21621:SF0">
    <property type="entry name" value="BETA-CITRYLGLUTAMATE SYNTHASE B-RELATED"/>
    <property type="match status" value="1"/>
</dbReference>
<dbReference type="RefSeq" id="WP_166871300.1">
    <property type="nucleotide sequence ID" value="NZ_WHJH01000004.1"/>
</dbReference>
<dbReference type="InterPro" id="IPR036565">
    <property type="entry name" value="Mur-like_cat_sf"/>
</dbReference>
<dbReference type="PANTHER" id="PTHR21621">
    <property type="entry name" value="RIBOSOMAL PROTEIN S6 MODIFICATION PROTEIN"/>
    <property type="match status" value="1"/>
</dbReference>
<evidence type="ECO:0000256" key="1">
    <source>
        <dbReference type="PROSITE-ProRule" id="PRU00409"/>
    </source>
</evidence>
<dbReference type="Pfam" id="PF18921">
    <property type="entry name" value="Cyanophycin_syn"/>
    <property type="match status" value="1"/>
</dbReference>
<dbReference type="SUPFAM" id="SSF53623">
    <property type="entry name" value="MurD-like peptide ligases, catalytic domain"/>
    <property type="match status" value="1"/>
</dbReference>